<dbReference type="PANTHER" id="PTHR46229">
    <property type="entry name" value="BOLA TRANSCRIPTION REGULATOR"/>
    <property type="match status" value="1"/>
</dbReference>
<reference evidence="3 4" key="1">
    <citation type="journal article" date="2016" name="PLoS ONE">
        <title>Whole-Genome Sequence Analysis of Bombella intestini LMG 28161T, a Novel Acetic Acid Bacterium Isolated from the Crop of a Red-Tailed Bumble Bee, Bombus lapidarius.</title>
        <authorList>
            <person name="Li L."/>
            <person name="Illeghems K."/>
            <person name="Van Kerrebroeck S."/>
            <person name="Borremans W."/>
            <person name="Cleenwerck I."/>
            <person name="Smagghe G."/>
            <person name="De Vuyst L."/>
            <person name="Vandamme P."/>
        </authorList>
    </citation>
    <scope>NUCLEOTIDE SEQUENCE [LARGE SCALE GENOMIC DNA]</scope>
    <source>
        <strain evidence="3 4">R-52487</strain>
    </source>
</reference>
<dbReference type="EMBL" id="JATM01000001">
    <property type="protein sequence ID" value="OOL19591.1"/>
    <property type="molecule type" value="Genomic_DNA"/>
</dbReference>
<organism evidence="3 4">
    <name type="scientific">Bombella intestini</name>
    <dbReference type="NCBI Taxonomy" id="1539051"/>
    <lineage>
        <taxon>Bacteria</taxon>
        <taxon>Pseudomonadati</taxon>
        <taxon>Pseudomonadota</taxon>
        <taxon>Alphaproteobacteria</taxon>
        <taxon>Acetobacterales</taxon>
        <taxon>Acetobacteraceae</taxon>
        <taxon>Bombella</taxon>
    </lineage>
</organism>
<dbReference type="Pfam" id="PF01722">
    <property type="entry name" value="BolA"/>
    <property type="match status" value="1"/>
</dbReference>
<dbReference type="InterPro" id="IPR050961">
    <property type="entry name" value="BolA/IbaG_stress_morph_reg"/>
</dbReference>
<evidence type="ECO:0000313" key="4">
    <source>
        <dbReference type="Proteomes" id="UP000200980"/>
    </source>
</evidence>
<keyword evidence="4" id="KW-1185">Reference proteome</keyword>
<dbReference type="GO" id="GO:0005524">
    <property type="term" value="F:ATP binding"/>
    <property type="evidence" value="ECO:0007669"/>
    <property type="project" value="UniProtKB-KW"/>
</dbReference>
<sequence length="76" mass="8400">MMTAEEIEKTLRTAFPDAEIVVEDLAGDGDHFACEVVSETFRGVPRVKQHKLVYEAFGDRVGTELHALAVKTRIPG</sequence>
<evidence type="ECO:0000313" key="3">
    <source>
        <dbReference type="EMBL" id="OOL19591.1"/>
    </source>
</evidence>
<comment type="similarity">
    <text evidence="1 2">Belongs to the BolA/IbaG family.</text>
</comment>
<dbReference type="AlphaFoldDB" id="A0A1S8GRC5"/>
<proteinExistence type="inferred from homology"/>
<evidence type="ECO:0000256" key="1">
    <source>
        <dbReference type="ARBA" id="ARBA00005578"/>
    </source>
</evidence>
<dbReference type="InterPro" id="IPR002634">
    <property type="entry name" value="BolA"/>
</dbReference>
<comment type="caution">
    <text evidence="3">The sequence shown here is derived from an EMBL/GenBank/DDBJ whole genome shotgun (WGS) entry which is preliminary data.</text>
</comment>
<dbReference type="PANTHER" id="PTHR46229:SF2">
    <property type="entry name" value="BOLA-LIKE PROTEIN 1"/>
    <property type="match status" value="1"/>
</dbReference>
<dbReference type="Gene3D" id="3.30.300.90">
    <property type="entry name" value="BolA-like"/>
    <property type="match status" value="1"/>
</dbReference>
<dbReference type="Proteomes" id="UP000200980">
    <property type="component" value="Unassembled WGS sequence"/>
</dbReference>
<dbReference type="PIRSF" id="PIRSF003113">
    <property type="entry name" value="BolA"/>
    <property type="match status" value="1"/>
</dbReference>
<dbReference type="InterPro" id="IPR036065">
    <property type="entry name" value="BolA-like_sf"/>
</dbReference>
<dbReference type="SUPFAM" id="SSF82657">
    <property type="entry name" value="BolA-like"/>
    <property type="match status" value="1"/>
</dbReference>
<evidence type="ECO:0000256" key="2">
    <source>
        <dbReference type="RuleBase" id="RU003860"/>
    </source>
</evidence>
<accession>A0A1S8GRC5</accession>
<keyword evidence="3" id="KW-0067">ATP-binding</keyword>
<keyword evidence="3" id="KW-0547">Nucleotide-binding</keyword>
<protein>
    <submittedName>
        <fullName evidence="3">ATP-binding protein</fullName>
    </submittedName>
</protein>
<name>A0A1S8GRC5_9PROT</name>
<dbReference type="STRING" id="1539051.AL01_00990"/>
<gene>
    <name evidence="3" type="ORF">AL01_00990</name>
</gene>